<evidence type="ECO:0000313" key="14">
    <source>
        <dbReference type="Ensembl" id="ENSECRP00000027452.1"/>
    </source>
</evidence>
<sequence>MDNQKRETLSALVEELTTSGQPQLDSAKMKQLKQICKSSNEYIDHIYHLIMTQLNEDHAEIRLSAFQIADELFARSHHFRSLLVSNFQEFLELTVETDPAEQPLPPPKEAAQKLKIMAIKSVQEWQSKYGEAYKKLAVGYNFLRHVKKVDFNDVEARTLAERKKAEEKQKRLENIYKDKVCKVEKEMGEMASEIQECLTEIDNCFKLLLSDPADFTFDDFIPSSYKQNHFEKSTSTQLISNNQLVTPDIDDEVPCCSKDLLPMSMLSEDRKVSESTVKHMANQQTKDSSDDESDIEQNSGHDNETFLRNNGIISYKYSLDLDISSGLNINENENNEAVVATIRDLHRLITTKLLPSVQSWIQIFTKAGINDDRMKRAIDFKKALEIAIKKHEDLHINYKWRERKVLKASHDDDEEDDDDDDFEEVPEKEGFEPTIPDHLREEYGLEPSQKEVMQTAAPDPPPRPKRRDDNEEMDPTCAAATLKIFRHKLQSSLSSRFSSQHQFWVPHEVEEEVENKELAAMMKTRYITFAGKFEPVKHKCKAPMPNGSLCERQDRIKCPFHGLIVPRDDLGNPTNPEDIVRLEKEKKEKQEVQPDWRDPEMMREIEAATGVDLGSAKNFGKGKGSGKAKKRKYPNLTDLKKRSNTTRSRLEKRVFNKAAVKRVTEAMNRIDSRKHEKFSNQFNYALH</sequence>
<keyword evidence="15" id="KW-1185">Reference proteome</keyword>
<organism evidence="14 15">
    <name type="scientific">Erpetoichthys calabaricus</name>
    <name type="common">Rope fish</name>
    <name type="synonym">Calamoichthys calabaricus</name>
    <dbReference type="NCBI Taxonomy" id="27687"/>
    <lineage>
        <taxon>Eukaryota</taxon>
        <taxon>Metazoa</taxon>
        <taxon>Chordata</taxon>
        <taxon>Craniata</taxon>
        <taxon>Vertebrata</taxon>
        <taxon>Euteleostomi</taxon>
        <taxon>Actinopterygii</taxon>
        <taxon>Polypteriformes</taxon>
        <taxon>Polypteridae</taxon>
        <taxon>Erpetoichthys</taxon>
    </lineage>
</organism>
<keyword evidence="7" id="KW-0863">Zinc-finger</keyword>
<dbReference type="GO" id="GO:0006283">
    <property type="term" value="P:transcription-coupled nucleotide-excision repair"/>
    <property type="evidence" value="ECO:0007669"/>
    <property type="project" value="TreeGrafter"/>
</dbReference>
<reference evidence="14" key="2">
    <citation type="submission" date="2025-08" db="UniProtKB">
        <authorList>
            <consortium name="Ensembl"/>
        </authorList>
    </citation>
    <scope>IDENTIFICATION</scope>
</reference>
<evidence type="ECO:0000256" key="10">
    <source>
        <dbReference type="ARBA" id="ARBA00023204"/>
    </source>
</evidence>
<feature type="compositionally biased region" description="Basic residues" evidence="12">
    <location>
        <begin position="624"/>
        <end position="633"/>
    </location>
</feature>
<feature type="compositionally biased region" description="Acidic residues" evidence="12">
    <location>
        <begin position="411"/>
        <end position="424"/>
    </location>
</feature>
<name>A0A8C4T9C6_ERPCA</name>
<dbReference type="Proteomes" id="UP000694620">
    <property type="component" value="Chromosome 5"/>
</dbReference>
<reference evidence="14" key="1">
    <citation type="submission" date="2021-06" db="EMBL/GenBank/DDBJ databases">
        <authorList>
            <consortium name="Wellcome Sanger Institute Data Sharing"/>
        </authorList>
    </citation>
    <scope>NUCLEOTIDE SEQUENCE [LARGE SCALE GENOMIC DNA]</scope>
</reference>
<dbReference type="GO" id="GO:0009411">
    <property type="term" value="P:response to UV"/>
    <property type="evidence" value="ECO:0007669"/>
    <property type="project" value="InterPro"/>
</dbReference>
<feature type="region of interest" description="Disordered" evidence="12">
    <location>
        <begin position="407"/>
        <end position="474"/>
    </location>
</feature>
<dbReference type="InterPro" id="IPR018610">
    <property type="entry name" value="UVSSA"/>
</dbReference>
<keyword evidence="9 11" id="KW-0175">Coiled coil</keyword>
<keyword evidence="5" id="KW-0479">Metal-binding</keyword>
<feature type="coiled-coil region" evidence="11">
    <location>
        <begin position="155"/>
        <end position="182"/>
    </location>
</feature>
<evidence type="ECO:0000256" key="4">
    <source>
        <dbReference type="ARBA" id="ARBA00022454"/>
    </source>
</evidence>
<feature type="region of interest" description="Disordered" evidence="12">
    <location>
        <begin position="614"/>
        <end position="648"/>
    </location>
</feature>
<comment type="subcellular location">
    <subcellularLocation>
        <location evidence="1">Chromosome</location>
    </subcellularLocation>
</comment>
<gene>
    <name evidence="14" type="primary">uvssa</name>
</gene>
<feature type="domain" description="UV-stimulated scaffold protein A C-terminal" evidence="13">
    <location>
        <begin position="496"/>
        <end position="575"/>
    </location>
</feature>
<dbReference type="GO" id="GO:0008270">
    <property type="term" value="F:zinc ion binding"/>
    <property type="evidence" value="ECO:0007669"/>
    <property type="project" value="UniProtKB-KW"/>
</dbReference>
<evidence type="ECO:0000256" key="7">
    <source>
        <dbReference type="ARBA" id="ARBA00022771"/>
    </source>
</evidence>
<evidence type="ECO:0000256" key="6">
    <source>
        <dbReference type="ARBA" id="ARBA00022763"/>
    </source>
</evidence>
<comment type="similarity">
    <text evidence="2">Belongs to the UVSSA family.</text>
</comment>
<dbReference type="InterPro" id="IPR049408">
    <property type="entry name" value="UVSSA_N_a-solenoid_rpt"/>
</dbReference>
<dbReference type="Pfam" id="PF20867">
    <property type="entry name" value="UVSSA_N"/>
    <property type="match status" value="1"/>
</dbReference>
<evidence type="ECO:0000256" key="9">
    <source>
        <dbReference type="ARBA" id="ARBA00023054"/>
    </source>
</evidence>
<protein>
    <recommendedName>
        <fullName evidence="3">UV-stimulated scaffold protein A</fullName>
    </recommendedName>
</protein>
<keyword evidence="6" id="KW-0227">DNA damage</keyword>
<dbReference type="InterPro" id="IPR049431">
    <property type="entry name" value="UVSSA_C"/>
</dbReference>
<accession>A0A8C4T9C6</accession>
<dbReference type="PANTHER" id="PTHR28670">
    <property type="entry name" value="UV-STIMULATED SCAFFOLD PROTEIN A"/>
    <property type="match status" value="1"/>
</dbReference>
<feature type="compositionally biased region" description="Basic and acidic residues" evidence="12">
    <location>
        <begin position="425"/>
        <end position="443"/>
    </location>
</feature>
<evidence type="ECO:0000256" key="1">
    <source>
        <dbReference type="ARBA" id="ARBA00004286"/>
    </source>
</evidence>
<dbReference type="GO" id="GO:0005694">
    <property type="term" value="C:chromosome"/>
    <property type="evidence" value="ECO:0007669"/>
    <property type="project" value="UniProtKB-SubCell"/>
</dbReference>
<keyword evidence="4" id="KW-0158">Chromosome</keyword>
<dbReference type="AlphaFoldDB" id="A0A8C4T9C6"/>
<reference evidence="14" key="3">
    <citation type="submission" date="2025-09" db="UniProtKB">
        <authorList>
            <consortium name="Ensembl"/>
        </authorList>
    </citation>
    <scope>IDENTIFICATION</scope>
</reference>
<proteinExistence type="inferred from homology"/>
<dbReference type="Ensembl" id="ENSECRT00000028026.1">
    <property type="protein sequence ID" value="ENSECRP00000027452.1"/>
    <property type="gene ID" value="ENSECRG00000018560.1"/>
</dbReference>
<evidence type="ECO:0000256" key="5">
    <source>
        <dbReference type="ARBA" id="ARBA00022723"/>
    </source>
</evidence>
<evidence type="ECO:0000256" key="2">
    <source>
        <dbReference type="ARBA" id="ARBA00009240"/>
    </source>
</evidence>
<keyword evidence="10" id="KW-0234">DNA repair</keyword>
<feature type="region of interest" description="Disordered" evidence="12">
    <location>
        <begin position="271"/>
        <end position="303"/>
    </location>
</feature>
<keyword evidence="8" id="KW-0862">Zinc</keyword>
<dbReference type="PANTHER" id="PTHR28670:SF1">
    <property type="entry name" value="UV-STIMULATED SCAFFOLD PROTEIN A"/>
    <property type="match status" value="1"/>
</dbReference>
<dbReference type="GeneTree" id="ENSGT00940000164256"/>
<evidence type="ECO:0000259" key="13">
    <source>
        <dbReference type="Pfam" id="PF09740"/>
    </source>
</evidence>
<evidence type="ECO:0000256" key="11">
    <source>
        <dbReference type="SAM" id="Coils"/>
    </source>
</evidence>
<evidence type="ECO:0000256" key="8">
    <source>
        <dbReference type="ARBA" id="ARBA00022833"/>
    </source>
</evidence>
<evidence type="ECO:0000313" key="15">
    <source>
        <dbReference type="Proteomes" id="UP000694620"/>
    </source>
</evidence>
<dbReference type="Pfam" id="PF09740">
    <property type="entry name" value="DUF2043"/>
    <property type="match status" value="1"/>
</dbReference>
<evidence type="ECO:0000256" key="3">
    <source>
        <dbReference type="ARBA" id="ARBA00022111"/>
    </source>
</evidence>
<dbReference type="GO" id="GO:0000993">
    <property type="term" value="F:RNA polymerase II complex binding"/>
    <property type="evidence" value="ECO:0007669"/>
    <property type="project" value="TreeGrafter"/>
</dbReference>
<evidence type="ECO:0000256" key="12">
    <source>
        <dbReference type="SAM" id="MobiDB-lite"/>
    </source>
</evidence>